<evidence type="ECO:0000256" key="3">
    <source>
        <dbReference type="ARBA" id="ARBA00022490"/>
    </source>
</evidence>
<keyword evidence="8" id="KW-0411">Iron-sulfur</keyword>
<reference evidence="12" key="1">
    <citation type="submission" date="2017-10" db="EMBL/GenBank/DDBJ databases">
        <authorList>
            <person name="Frank J."/>
        </authorList>
    </citation>
    <scope>NUCLEOTIDE SEQUENCE [LARGE SCALE GENOMIC DNA]</scope>
</reference>
<dbReference type="InterPro" id="IPR013848">
    <property type="entry name" value="Methylthiotransferase_N"/>
</dbReference>
<dbReference type="InterPro" id="IPR023404">
    <property type="entry name" value="rSAM_horseshoe"/>
</dbReference>
<dbReference type="Proteomes" id="UP000221734">
    <property type="component" value="Chromosome Kuenenia_stuttgartiensis_MBR1"/>
</dbReference>
<dbReference type="InterPro" id="IPR006638">
    <property type="entry name" value="Elp3/MiaA/NifB-like_rSAM"/>
</dbReference>
<evidence type="ECO:0000256" key="5">
    <source>
        <dbReference type="ARBA" id="ARBA00022691"/>
    </source>
</evidence>
<keyword evidence="12" id="KW-1185">Reference proteome</keyword>
<dbReference type="EMBL" id="LT934425">
    <property type="protein sequence ID" value="SOH04321.1"/>
    <property type="molecule type" value="Genomic_DNA"/>
</dbReference>
<dbReference type="NCBIfam" id="TIGR01579">
    <property type="entry name" value="MiaB-like-C"/>
    <property type="match status" value="1"/>
</dbReference>
<comment type="cofactor">
    <cofactor evidence="1">
        <name>[4Fe-4S] cluster</name>
        <dbReference type="ChEBI" id="CHEBI:49883"/>
    </cofactor>
</comment>
<dbReference type="PROSITE" id="PS51449">
    <property type="entry name" value="MTTASE_N"/>
    <property type="match status" value="1"/>
</dbReference>
<dbReference type="NCBIfam" id="TIGR00089">
    <property type="entry name" value="MiaB/RimO family radical SAM methylthiotransferase"/>
    <property type="match status" value="1"/>
</dbReference>
<proteinExistence type="predicted"/>
<dbReference type="InterPro" id="IPR038135">
    <property type="entry name" value="Methylthiotransferase_N_sf"/>
</dbReference>
<dbReference type="SUPFAM" id="SSF102114">
    <property type="entry name" value="Radical SAM enzymes"/>
    <property type="match status" value="1"/>
</dbReference>
<evidence type="ECO:0000256" key="6">
    <source>
        <dbReference type="ARBA" id="ARBA00022723"/>
    </source>
</evidence>
<keyword evidence="7" id="KW-0408">Iron</keyword>
<dbReference type="AlphaFoldDB" id="A0A2C9CF49"/>
<dbReference type="Pfam" id="PF04055">
    <property type="entry name" value="Radical_SAM"/>
    <property type="match status" value="1"/>
</dbReference>
<evidence type="ECO:0000256" key="1">
    <source>
        <dbReference type="ARBA" id="ARBA00001966"/>
    </source>
</evidence>
<keyword evidence="6" id="KW-0479">Metal-binding</keyword>
<keyword evidence="5" id="KW-0949">S-adenosyl-L-methionine</keyword>
<evidence type="ECO:0000256" key="7">
    <source>
        <dbReference type="ARBA" id="ARBA00023004"/>
    </source>
</evidence>
<evidence type="ECO:0000256" key="8">
    <source>
        <dbReference type="ARBA" id="ARBA00023014"/>
    </source>
</evidence>
<feature type="domain" description="Radical SAM core" evidence="10">
    <location>
        <begin position="176"/>
        <end position="406"/>
    </location>
</feature>
<dbReference type="InterPro" id="IPR007197">
    <property type="entry name" value="rSAM"/>
</dbReference>
<dbReference type="InterPro" id="IPR058240">
    <property type="entry name" value="rSAM_sf"/>
</dbReference>
<dbReference type="Gene3D" id="3.40.50.12160">
    <property type="entry name" value="Methylthiotransferase, N-terminal domain"/>
    <property type="match status" value="1"/>
</dbReference>
<dbReference type="InterPro" id="IPR006467">
    <property type="entry name" value="MiaB-like_bact"/>
</dbReference>
<evidence type="ECO:0000256" key="2">
    <source>
        <dbReference type="ARBA" id="ARBA00022485"/>
    </source>
</evidence>
<keyword evidence="3" id="KW-0963">Cytoplasm</keyword>
<gene>
    <name evidence="11" type="ORF">KSMBR1_1822</name>
</gene>
<dbReference type="GO" id="GO:0046872">
    <property type="term" value="F:metal ion binding"/>
    <property type="evidence" value="ECO:0007669"/>
    <property type="project" value="UniProtKB-KW"/>
</dbReference>
<dbReference type="GO" id="GO:0035598">
    <property type="term" value="F:tRNA (N(6)-L-threonylcarbamoyladenosine(37)-C(2))-methylthiotransferase activity"/>
    <property type="evidence" value="ECO:0007669"/>
    <property type="project" value="TreeGrafter"/>
</dbReference>
<dbReference type="Gene3D" id="3.80.30.20">
    <property type="entry name" value="tm_1862 like domain"/>
    <property type="match status" value="1"/>
</dbReference>
<dbReference type="CDD" id="cd01335">
    <property type="entry name" value="Radical_SAM"/>
    <property type="match status" value="1"/>
</dbReference>
<dbReference type="GO" id="GO:0051539">
    <property type="term" value="F:4 iron, 4 sulfur cluster binding"/>
    <property type="evidence" value="ECO:0007669"/>
    <property type="project" value="UniProtKB-KW"/>
</dbReference>
<dbReference type="SFLD" id="SFLDG01082">
    <property type="entry name" value="B12-binding_domain_containing"/>
    <property type="match status" value="1"/>
</dbReference>
<dbReference type="PROSITE" id="PS01278">
    <property type="entry name" value="MTTASE_RADICAL"/>
    <property type="match status" value="1"/>
</dbReference>
<keyword evidence="4" id="KW-0808">Transferase</keyword>
<accession>A0A2C9CF49</accession>
<protein>
    <submittedName>
        <fullName evidence="11">Uncharacterized protein</fullName>
    </submittedName>
</protein>
<dbReference type="InterPro" id="IPR020612">
    <property type="entry name" value="Methylthiotransferase_CS"/>
</dbReference>
<dbReference type="OrthoDB" id="9805215at2"/>
<dbReference type="PROSITE" id="PS51918">
    <property type="entry name" value="RADICAL_SAM"/>
    <property type="match status" value="1"/>
</dbReference>
<feature type="domain" description="MTTase N-terminal" evidence="9">
    <location>
        <begin position="32"/>
        <end position="141"/>
    </location>
</feature>
<evidence type="ECO:0000313" key="12">
    <source>
        <dbReference type="Proteomes" id="UP000221734"/>
    </source>
</evidence>
<evidence type="ECO:0000259" key="10">
    <source>
        <dbReference type="PROSITE" id="PS51918"/>
    </source>
</evidence>
<dbReference type="PANTHER" id="PTHR11918:SF45">
    <property type="entry name" value="THREONYLCARBAMOYLADENOSINE TRNA METHYLTHIOTRANSFERASE"/>
    <property type="match status" value="1"/>
</dbReference>
<dbReference type="SFLD" id="SFLDG01061">
    <property type="entry name" value="methylthiotransferase"/>
    <property type="match status" value="1"/>
</dbReference>
<dbReference type="Pfam" id="PF00919">
    <property type="entry name" value="UPF0004"/>
    <property type="match status" value="1"/>
</dbReference>
<sequence length="472" mass="53435">MLNSYINARKRETFRAAFIAGNQCYMIANHSKTCAFITFGCKVNQYETQALRESLIAKGFMEISPEMAADVYVINTCTVTSASDEKSRNYIKRLKKKSPKSSIVVTGCYAESDAAAIKKIDGVSHVITKADESSLAEIIVGNDDPCIPQITSLPPYLLQNNTFQKDSIYRLNISRFHGHTRAFLKIEDGCDMYCSYCIIPYVRGAIKSRKWQDIHDEAKRLIHNGYKEIVLTGIHLGAYGKEMSDGISLVKILERLSEFSGLGRIRLSSIEVNEITPELMHLIAERKTICPHLHIPLQSGDDLILKRMNRKYTAAYYQEILDTIRSNIKLPAITTDVMVGFPGETERHFQNTVDFCTKAGYSRMHIFPFSIRKGTPAASMQNHCASPSITQRKDLLKAHADTLSYAYKKQFLNHIGEVLVEWERDAKTNKLCGYTERYIKVLFDGPDTLKNSIVPVQIERIERSDVFGKLNN</sequence>
<dbReference type="KEGG" id="kst:KSMBR1_1822"/>
<evidence type="ECO:0000313" key="11">
    <source>
        <dbReference type="EMBL" id="SOH04321.1"/>
    </source>
</evidence>
<organism evidence="11 12">
    <name type="scientific">Kuenenia stuttgartiensis</name>
    <dbReference type="NCBI Taxonomy" id="174633"/>
    <lineage>
        <taxon>Bacteria</taxon>
        <taxon>Pseudomonadati</taxon>
        <taxon>Planctomycetota</taxon>
        <taxon>Candidatus Brocadiia</taxon>
        <taxon>Candidatus Brocadiales</taxon>
        <taxon>Candidatus Brocadiaceae</taxon>
        <taxon>Candidatus Kuenenia</taxon>
    </lineage>
</organism>
<dbReference type="SFLD" id="SFLDS00029">
    <property type="entry name" value="Radical_SAM"/>
    <property type="match status" value="1"/>
</dbReference>
<dbReference type="PANTHER" id="PTHR11918">
    <property type="entry name" value="RADICAL SAM PROTEINS"/>
    <property type="match status" value="1"/>
</dbReference>
<keyword evidence="2" id="KW-0004">4Fe-4S</keyword>
<dbReference type="InterPro" id="IPR005839">
    <property type="entry name" value="Methylthiotransferase"/>
</dbReference>
<evidence type="ECO:0000256" key="4">
    <source>
        <dbReference type="ARBA" id="ARBA00022679"/>
    </source>
</evidence>
<name>A0A2C9CF49_KUEST</name>
<dbReference type="SMART" id="SM00729">
    <property type="entry name" value="Elp3"/>
    <property type="match status" value="1"/>
</dbReference>
<dbReference type="RefSeq" id="WP_099325041.1">
    <property type="nucleotide sequence ID" value="NZ_LT934425.1"/>
</dbReference>
<evidence type="ECO:0000259" key="9">
    <source>
        <dbReference type="PROSITE" id="PS51449"/>
    </source>
</evidence>
<dbReference type="FunFam" id="3.80.30.20:FF:000001">
    <property type="entry name" value="tRNA-2-methylthio-N(6)-dimethylallyladenosine synthase 2"/>
    <property type="match status" value="1"/>
</dbReference>